<name>A0A926N4S8_9BACL</name>
<accession>A0A926N4S8</accession>
<reference evidence="2" key="1">
    <citation type="submission" date="2020-09" db="EMBL/GenBank/DDBJ databases">
        <title>A novel bacterium of genus Hazenella, isolated from South China Sea.</title>
        <authorList>
            <person name="Huang H."/>
            <person name="Mo K."/>
            <person name="Hu Y."/>
        </authorList>
    </citation>
    <scope>NUCLEOTIDE SEQUENCE</scope>
    <source>
        <strain evidence="2">IB182357</strain>
    </source>
</reference>
<evidence type="ECO:0000313" key="3">
    <source>
        <dbReference type="Proteomes" id="UP000661691"/>
    </source>
</evidence>
<sequence>MHLDRKLPPILLLLIIGIMIWSGYGPLHRTMWFYEASFTFILLLLFVVSYRFFQWTNITYCIAFFSIVSMLIGSHYTYAEMPFFHFLSDRFGESRNHFDRFGHIFLGMFTYLCAREYFIRQQIMKSNWVTLSSFVYTLAIAAGYELVEFSIPYIAGTNIHVFLAEQGDVWDSHWDIVMAIVGAMISYLAWQPLQNQQLASFKSKEKN</sequence>
<gene>
    <name evidence="2" type="ORF">IC620_01000</name>
</gene>
<feature type="transmembrane region" description="Helical" evidence="1">
    <location>
        <begin position="98"/>
        <end position="114"/>
    </location>
</feature>
<feature type="transmembrane region" description="Helical" evidence="1">
    <location>
        <begin position="31"/>
        <end position="53"/>
    </location>
</feature>
<feature type="transmembrane region" description="Helical" evidence="1">
    <location>
        <begin position="126"/>
        <end position="144"/>
    </location>
</feature>
<evidence type="ECO:0000256" key="1">
    <source>
        <dbReference type="SAM" id="Phobius"/>
    </source>
</evidence>
<organism evidence="2 3">
    <name type="scientific">Polycladospora coralii</name>
    <dbReference type="NCBI Taxonomy" id="2771432"/>
    <lineage>
        <taxon>Bacteria</taxon>
        <taxon>Bacillati</taxon>
        <taxon>Bacillota</taxon>
        <taxon>Bacilli</taxon>
        <taxon>Bacillales</taxon>
        <taxon>Thermoactinomycetaceae</taxon>
        <taxon>Polycladospora</taxon>
    </lineage>
</organism>
<comment type="caution">
    <text evidence="2">The sequence shown here is derived from an EMBL/GenBank/DDBJ whole genome shotgun (WGS) entry which is preliminary data.</text>
</comment>
<keyword evidence="1" id="KW-0472">Membrane</keyword>
<dbReference type="InterPro" id="IPR058534">
    <property type="entry name" value="YjdF"/>
</dbReference>
<protein>
    <submittedName>
        <fullName evidence="2">DUF2238 domain-containing protein</fullName>
    </submittedName>
</protein>
<evidence type="ECO:0000313" key="2">
    <source>
        <dbReference type="EMBL" id="MBD1370939.1"/>
    </source>
</evidence>
<proteinExistence type="predicted"/>
<dbReference type="AlphaFoldDB" id="A0A926N4S8"/>
<dbReference type="InterPro" id="IPR014509">
    <property type="entry name" value="YjdF-like"/>
</dbReference>
<dbReference type="Pfam" id="PF09997">
    <property type="entry name" value="DUF2238"/>
    <property type="match status" value="1"/>
</dbReference>
<feature type="transmembrane region" description="Helical" evidence="1">
    <location>
        <begin position="60"/>
        <end position="78"/>
    </location>
</feature>
<dbReference type="PIRSF" id="PIRSF020606">
    <property type="entry name" value="UCP020606"/>
    <property type="match status" value="1"/>
</dbReference>
<keyword evidence="1" id="KW-1133">Transmembrane helix</keyword>
<feature type="transmembrane region" description="Helical" evidence="1">
    <location>
        <begin position="172"/>
        <end position="190"/>
    </location>
</feature>
<keyword evidence="1" id="KW-0812">Transmembrane</keyword>
<dbReference type="Proteomes" id="UP000661691">
    <property type="component" value="Unassembled WGS sequence"/>
</dbReference>
<dbReference type="EMBL" id="JACXAH010000002">
    <property type="protein sequence ID" value="MBD1370939.1"/>
    <property type="molecule type" value="Genomic_DNA"/>
</dbReference>
<keyword evidence="3" id="KW-1185">Reference proteome</keyword>
<feature type="transmembrane region" description="Helical" evidence="1">
    <location>
        <begin position="7"/>
        <end position="25"/>
    </location>
</feature>
<dbReference type="RefSeq" id="WP_191139158.1">
    <property type="nucleotide sequence ID" value="NZ_JACXAG020000002.1"/>
</dbReference>